<proteinExistence type="predicted"/>
<evidence type="ECO:0000313" key="3">
    <source>
        <dbReference type="Proteomes" id="UP000076959"/>
    </source>
</evidence>
<protein>
    <submittedName>
        <fullName evidence="2">Uncharacterized protein</fullName>
    </submittedName>
</protein>
<dbReference type="Proteomes" id="UP000076959">
    <property type="component" value="Unassembled WGS sequence"/>
</dbReference>
<name>A0A176YNF8_9BRAD</name>
<sequence>MNLLKDALERSRQHCMSAAVSKRKPQRLNGNNAARPQPPFDTQIKFPSVESQRRAVGNEIAQIDDNDIIKVLVVYDELSTIQENDPASGIVEGASMPVFQIFPAYINQLAVEINHRCRLDRLMA</sequence>
<reference evidence="2 3" key="1">
    <citation type="submission" date="2016-03" db="EMBL/GenBank/DDBJ databases">
        <title>Draft Genome Sequence of the Strain BR 10245 (Bradyrhizobium sp.) isolated from nodules of Centrolobium paraense.</title>
        <authorList>
            <person name="Simoes-Araujo J.L.Sr."/>
            <person name="Barauna A.C."/>
            <person name="Silva K."/>
            <person name="Zilli J.E."/>
        </authorList>
    </citation>
    <scope>NUCLEOTIDE SEQUENCE [LARGE SCALE GENOMIC DNA]</scope>
    <source>
        <strain evidence="2 3">BR 10245</strain>
    </source>
</reference>
<gene>
    <name evidence="2" type="ORF">AYJ54_13770</name>
</gene>
<evidence type="ECO:0000313" key="2">
    <source>
        <dbReference type="EMBL" id="OAF08715.1"/>
    </source>
</evidence>
<keyword evidence="3" id="KW-1185">Reference proteome</keyword>
<evidence type="ECO:0000256" key="1">
    <source>
        <dbReference type="SAM" id="MobiDB-lite"/>
    </source>
</evidence>
<organism evidence="2 3">
    <name type="scientific">Bradyrhizobium centrolobii</name>
    <dbReference type="NCBI Taxonomy" id="1505087"/>
    <lineage>
        <taxon>Bacteria</taxon>
        <taxon>Pseudomonadati</taxon>
        <taxon>Pseudomonadota</taxon>
        <taxon>Alphaproteobacteria</taxon>
        <taxon>Hyphomicrobiales</taxon>
        <taxon>Nitrobacteraceae</taxon>
        <taxon>Bradyrhizobium</taxon>
    </lineage>
</organism>
<comment type="caution">
    <text evidence="2">The sequence shown here is derived from an EMBL/GenBank/DDBJ whole genome shotgun (WGS) entry which is preliminary data.</text>
</comment>
<accession>A0A176YNF8</accession>
<dbReference type="EMBL" id="LUUB01000059">
    <property type="protein sequence ID" value="OAF08715.1"/>
    <property type="molecule type" value="Genomic_DNA"/>
</dbReference>
<feature type="region of interest" description="Disordered" evidence="1">
    <location>
        <begin position="18"/>
        <end position="43"/>
    </location>
</feature>
<dbReference type="AlphaFoldDB" id="A0A176YNF8"/>